<dbReference type="Proteomes" id="UP000317078">
    <property type="component" value="Unassembled WGS sequence"/>
</dbReference>
<protein>
    <submittedName>
        <fullName evidence="2">Uncharacterized protein</fullName>
    </submittedName>
</protein>
<keyword evidence="3" id="KW-1185">Reference proteome</keyword>
<organism evidence="2 3">
    <name type="scientific">Muricoccus nepalensis</name>
    <dbReference type="NCBI Taxonomy" id="1854500"/>
    <lineage>
        <taxon>Bacteria</taxon>
        <taxon>Pseudomonadati</taxon>
        <taxon>Pseudomonadota</taxon>
        <taxon>Alphaproteobacteria</taxon>
        <taxon>Acetobacterales</taxon>
        <taxon>Roseomonadaceae</taxon>
        <taxon>Muricoccus</taxon>
    </lineage>
</organism>
<evidence type="ECO:0000256" key="1">
    <source>
        <dbReference type="SAM" id="MobiDB-lite"/>
    </source>
</evidence>
<feature type="region of interest" description="Disordered" evidence="1">
    <location>
        <begin position="145"/>
        <end position="164"/>
    </location>
</feature>
<gene>
    <name evidence="2" type="ORF">EAH89_18745</name>
</gene>
<dbReference type="OrthoDB" id="9825015at2"/>
<proteinExistence type="predicted"/>
<accession>A0A502FRY4</accession>
<evidence type="ECO:0000313" key="3">
    <source>
        <dbReference type="Proteomes" id="UP000317078"/>
    </source>
</evidence>
<sequence length="164" mass="17944">MIRTGQILGAVLALGCSACSTERVVQARRPVQQAAPIILSAETLGELLLPRDGLACTFRDPRDPDSSSTVTISLNRRQLRRLNGQQVSVGSQFFETPAAYDIQWILPDIQTGEAAYSYRMAVDKETFAARLSTVFTVANPRGGRMLDDEQSRTLTGECQRGPVD</sequence>
<dbReference type="EMBL" id="RCZP01000022">
    <property type="protein sequence ID" value="TPG52278.1"/>
    <property type="molecule type" value="Genomic_DNA"/>
</dbReference>
<dbReference type="RefSeq" id="WP_140885265.1">
    <property type="nucleotide sequence ID" value="NZ_RCZP01000022.1"/>
</dbReference>
<dbReference type="PROSITE" id="PS51257">
    <property type="entry name" value="PROKAR_LIPOPROTEIN"/>
    <property type="match status" value="1"/>
</dbReference>
<name>A0A502FRY4_9PROT</name>
<evidence type="ECO:0000313" key="2">
    <source>
        <dbReference type="EMBL" id="TPG52278.1"/>
    </source>
</evidence>
<dbReference type="AlphaFoldDB" id="A0A502FRY4"/>
<comment type="caution">
    <text evidence="2">The sequence shown here is derived from an EMBL/GenBank/DDBJ whole genome shotgun (WGS) entry which is preliminary data.</text>
</comment>
<reference evidence="2 3" key="1">
    <citation type="journal article" date="2019" name="Environ. Microbiol.">
        <title>Species interactions and distinct microbial communities in high Arctic permafrost affected cryosols are associated with the CH4 and CO2 gas fluxes.</title>
        <authorList>
            <person name="Altshuler I."/>
            <person name="Hamel J."/>
            <person name="Turney S."/>
            <person name="Magnuson E."/>
            <person name="Levesque R."/>
            <person name="Greer C."/>
            <person name="Whyte L.G."/>
        </authorList>
    </citation>
    <scope>NUCLEOTIDE SEQUENCE [LARGE SCALE GENOMIC DNA]</scope>
    <source>
        <strain evidence="2 3">S9.3B</strain>
    </source>
</reference>